<dbReference type="OrthoDB" id="6493944at2759"/>
<dbReference type="PANTHER" id="PTHR36300:SF1">
    <property type="entry name" value="RAW, ISOFORM A"/>
    <property type="match status" value="1"/>
</dbReference>
<feature type="non-terminal residue" evidence="2">
    <location>
        <position position="855"/>
    </location>
</feature>
<feature type="region of interest" description="Disordered" evidence="1">
    <location>
        <begin position="556"/>
        <end position="583"/>
    </location>
</feature>
<feature type="compositionally biased region" description="Low complexity" evidence="1">
    <location>
        <begin position="514"/>
        <end position="524"/>
    </location>
</feature>
<proteinExistence type="predicted"/>
<dbReference type="Pfam" id="PF15891">
    <property type="entry name" value="Nuc_deoxyri_tr2"/>
    <property type="match status" value="1"/>
</dbReference>
<dbReference type="Proteomes" id="UP000838878">
    <property type="component" value="Chromosome 3"/>
</dbReference>
<organism evidence="2 3">
    <name type="scientific">Brenthis ino</name>
    <name type="common">lesser marbled fritillary</name>
    <dbReference type="NCBI Taxonomy" id="405034"/>
    <lineage>
        <taxon>Eukaryota</taxon>
        <taxon>Metazoa</taxon>
        <taxon>Ecdysozoa</taxon>
        <taxon>Arthropoda</taxon>
        <taxon>Hexapoda</taxon>
        <taxon>Insecta</taxon>
        <taxon>Pterygota</taxon>
        <taxon>Neoptera</taxon>
        <taxon>Endopterygota</taxon>
        <taxon>Lepidoptera</taxon>
        <taxon>Glossata</taxon>
        <taxon>Ditrysia</taxon>
        <taxon>Papilionoidea</taxon>
        <taxon>Nymphalidae</taxon>
        <taxon>Heliconiinae</taxon>
        <taxon>Argynnini</taxon>
        <taxon>Brenthis</taxon>
    </lineage>
</organism>
<feature type="region of interest" description="Disordered" evidence="1">
    <location>
        <begin position="643"/>
        <end position="717"/>
    </location>
</feature>
<dbReference type="EMBL" id="OV170223">
    <property type="protein sequence ID" value="CAH0722499.1"/>
    <property type="molecule type" value="Genomic_DNA"/>
</dbReference>
<feature type="region of interest" description="Disordered" evidence="1">
    <location>
        <begin position="493"/>
        <end position="541"/>
    </location>
</feature>
<name>A0A8J9Y826_9NEOP</name>
<dbReference type="PANTHER" id="PTHR36300">
    <property type="entry name" value="RAW, ISOFORM A"/>
    <property type="match status" value="1"/>
</dbReference>
<keyword evidence="3" id="KW-1185">Reference proteome</keyword>
<evidence type="ECO:0000256" key="1">
    <source>
        <dbReference type="SAM" id="MobiDB-lite"/>
    </source>
</evidence>
<dbReference type="FunFam" id="3.40.50.450:FF:000017">
    <property type="entry name" value="Raw, isoform D"/>
    <property type="match status" value="1"/>
</dbReference>
<dbReference type="GO" id="GO:0005886">
    <property type="term" value="C:plasma membrane"/>
    <property type="evidence" value="ECO:0007669"/>
    <property type="project" value="TreeGrafter"/>
</dbReference>
<reference evidence="2" key="1">
    <citation type="submission" date="2021-12" db="EMBL/GenBank/DDBJ databases">
        <authorList>
            <person name="Martin H S."/>
        </authorList>
    </citation>
    <scope>NUCLEOTIDE SEQUENCE</scope>
</reference>
<protein>
    <submittedName>
        <fullName evidence="2">Uncharacterized protein</fullName>
    </submittedName>
</protein>
<evidence type="ECO:0000313" key="3">
    <source>
        <dbReference type="Proteomes" id="UP000838878"/>
    </source>
</evidence>
<dbReference type="AlphaFoldDB" id="A0A8J9Y826"/>
<evidence type="ECO:0000313" key="2">
    <source>
        <dbReference type="EMBL" id="CAH0722499.1"/>
    </source>
</evidence>
<feature type="compositionally biased region" description="Basic and acidic residues" evidence="1">
    <location>
        <begin position="526"/>
        <end position="536"/>
    </location>
</feature>
<gene>
    <name evidence="2" type="ORF">BINO364_LOCUS8448</name>
</gene>
<sequence length="855" mass="94345">MPKSRCSEHSANSSRHHTFPRTSPPKRTLISCKMEPFMCELPQATSFQHSEDIEHDLMSKTNGTTKLKGAFTREVAQAWECRIGPPDLPAPAHRVQSLFNDIELYPTKSQVFEMLVCARQCARRKSLILTFGEFCVFAAELRRCSRQTRQASNKPESPVWSLEKEFRDKDGICKHVNVLSAIGITEYFKMRNWLGVGRRVGCRNASRPPTVRRGSAHRRECQGTAATMPPTTMIVPCSEASPPPCEVFLGGSCNPTTWRSDIAIPMLKKMGITYFNPQVDDWSTELIEVEHRAKAEARALLFVLDSETRAVAASVEAAHLAAAPRDLLLVLKPYSRHQIIGRETISDQEYVELSRARATLQEAVERRGLPAFTDIPAALRCARAVLRGARTHPRHSLGNTILRLKRAYDAAGGRNARLSRARAVEALRESTRAPRDFVERCLPPNADSIDFETFCAAVAELAADTGSQSPRTPSGSSVAARVRRAFRSLRDLITSPALPPEYQSRHSESEDTEASATSGASGTERVSSREARENGLRVHNPRLRAYGQKLSLFIPKNGGNRSAEPQAETGAASGAASDGSGEVFTPGTERRLQRLPAMLGAPVHDVYLGGAFPSNNTRPEEILRREGFTYVVPRVNDYTRMFSAPARRTAPAPESPCRDKKPRPDCSAYSPHSPSRDMHSRTQGATSPHSPSQPLGATSYSPRPHSAPAPTTPQSPVDVVLRERAPEADSHSDRLSASDFYSVTEDITPQPFKGTYDEELLLGSRVLVFSLSAESPSFAAMVLAAHYMGLRPRHTVLIVQPMDPVKAKPYSEVAVKDYNRGRHYLTDLARRAKVPVFDTVDAAMACVLQRLRTTL</sequence>
<dbReference type="Gene3D" id="3.40.50.450">
    <property type="match status" value="1"/>
</dbReference>
<dbReference type="InterPro" id="IPR039470">
    <property type="entry name" value="Nuc_deoxyri_tr2"/>
</dbReference>
<accession>A0A8J9Y826</accession>
<feature type="compositionally biased region" description="Polar residues" evidence="1">
    <location>
        <begin position="681"/>
        <end position="701"/>
    </location>
</feature>
<feature type="compositionally biased region" description="Low complexity" evidence="1">
    <location>
        <begin position="570"/>
        <end position="581"/>
    </location>
</feature>
<feature type="region of interest" description="Disordered" evidence="1">
    <location>
        <begin position="1"/>
        <end position="25"/>
    </location>
</feature>